<proteinExistence type="predicted"/>
<dbReference type="Proteomes" id="UP000606172">
    <property type="component" value="Unassembled WGS sequence"/>
</dbReference>
<dbReference type="SUPFAM" id="SSF53254">
    <property type="entry name" value="Phosphoglycerate mutase-like"/>
    <property type="match status" value="1"/>
</dbReference>
<dbReference type="InterPro" id="IPR013078">
    <property type="entry name" value="His_Pase_superF_clade-1"/>
</dbReference>
<dbReference type="Gene3D" id="3.40.50.1240">
    <property type="entry name" value="Phosphoglycerate mutase-like"/>
    <property type="match status" value="1"/>
</dbReference>
<dbReference type="EMBL" id="BOOW01000023">
    <property type="protein sequence ID" value="GII93660.1"/>
    <property type="molecule type" value="Genomic_DNA"/>
</dbReference>
<dbReference type="AlphaFoldDB" id="A0A919V641"/>
<evidence type="ECO:0000313" key="2">
    <source>
        <dbReference type="Proteomes" id="UP000606172"/>
    </source>
</evidence>
<dbReference type="PANTHER" id="PTHR47623:SF1">
    <property type="entry name" value="OS09G0287300 PROTEIN"/>
    <property type="match status" value="1"/>
</dbReference>
<gene>
    <name evidence="1" type="ORF">Ssi02_38910</name>
</gene>
<comment type="caution">
    <text evidence="1">The sequence shown here is derived from an EMBL/GenBank/DDBJ whole genome shotgun (WGS) entry which is preliminary data.</text>
</comment>
<dbReference type="InterPro" id="IPR029033">
    <property type="entry name" value="His_PPase_superfam"/>
</dbReference>
<protein>
    <submittedName>
        <fullName evidence="1">Phosphohistidine phosphatase</fullName>
    </submittedName>
</protein>
<keyword evidence="2" id="KW-1185">Reference proteome</keyword>
<evidence type="ECO:0000313" key="1">
    <source>
        <dbReference type="EMBL" id="GII93660.1"/>
    </source>
</evidence>
<dbReference type="SMART" id="SM00855">
    <property type="entry name" value="PGAM"/>
    <property type="match status" value="1"/>
</dbReference>
<dbReference type="Pfam" id="PF00300">
    <property type="entry name" value="His_Phos_1"/>
    <property type="match status" value="1"/>
</dbReference>
<accession>A0A919V641</accession>
<dbReference type="CDD" id="cd07067">
    <property type="entry name" value="HP_PGM_like"/>
    <property type="match status" value="1"/>
</dbReference>
<sequence length="160" mass="17457">MVKLVVLRHAKAATVPGLPDQDRPLTPRGVRDAGRAGEALKERGVVPDLVVCSPSTRTRQTAEHALAEFAPEARLDFERDIYNAYVEELFALLRRTAPEVGTLLLIGHNPGVHELIMSVTGVEDDEAFKPGSFAIVEADSAWADLAPGDGRETARWRPHT</sequence>
<organism evidence="1 2">
    <name type="scientific">Sinosporangium siamense</name>
    <dbReference type="NCBI Taxonomy" id="1367973"/>
    <lineage>
        <taxon>Bacteria</taxon>
        <taxon>Bacillati</taxon>
        <taxon>Actinomycetota</taxon>
        <taxon>Actinomycetes</taxon>
        <taxon>Streptosporangiales</taxon>
        <taxon>Streptosporangiaceae</taxon>
        <taxon>Sinosporangium</taxon>
    </lineage>
</organism>
<dbReference type="RefSeq" id="WP_239129043.1">
    <property type="nucleotide sequence ID" value="NZ_BOOW01000023.1"/>
</dbReference>
<dbReference type="PANTHER" id="PTHR47623">
    <property type="entry name" value="OS09G0287300 PROTEIN"/>
    <property type="match status" value="1"/>
</dbReference>
<reference evidence="1" key="1">
    <citation type="submission" date="2021-01" db="EMBL/GenBank/DDBJ databases">
        <title>Whole genome shotgun sequence of Sinosporangium siamense NBRC 109515.</title>
        <authorList>
            <person name="Komaki H."/>
            <person name="Tamura T."/>
        </authorList>
    </citation>
    <scope>NUCLEOTIDE SEQUENCE</scope>
    <source>
        <strain evidence="1">NBRC 109515</strain>
    </source>
</reference>
<name>A0A919V641_9ACTN</name>